<proteinExistence type="predicted"/>
<dbReference type="EMBL" id="MN740786">
    <property type="protein sequence ID" value="QHU11526.1"/>
    <property type="molecule type" value="Genomic_DNA"/>
</dbReference>
<organism evidence="2">
    <name type="scientific">viral metagenome</name>
    <dbReference type="NCBI Taxonomy" id="1070528"/>
    <lineage>
        <taxon>unclassified sequences</taxon>
        <taxon>metagenomes</taxon>
        <taxon>organismal metagenomes</taxon>
    </lineage>
</organism>
<sequence length="73" mass="8537">MGPIRFRKLWGSRVTILVVVNVLLPAMIQEASADTTVQNIVDIFITFLRFYSARIFFFFPRREKTKKKNSIIS</sequence>
<keyword evidence="1" id="KW-0472">Membrane</keyword>
<reference evidence="2" key="1">
    <citation type="journal article" date="2020" name="Nature">
        <title>Giant virus diversity and host interactions through global metagenomics.</title>
        <authorList>
            <person name="Schulz F."/>
            <person name="Roux S."/>
            <person name="Paez-Espino D."/>
            <person name="Jungbluth S."/>
            <person name="Walsh D.A."/>
            <person name="Denef V.J."/>
            <person name="McMahon K.D."/>
            <person name="Konstantinidis K.T."/>
            <person name="Eloe-Fadrosh E.A."/>
            <person name="Kyrpides N.C."/>
            <person name="Woyke T."/>
        </authorList>
    </citation>
    <scope>NUCLEOTIDE SEQUENCE</scope>
    <source>
        <strain evidence="2">GVMAG-S-1101169-75</strain>
    </source>
</reference>
<keyword evidence="1" id="KW-1133">Transmembrane helix</keyword>
<feature type="transmembrane region" description="Helical" evidence="1">
    <location>
        <begin position="43"/>
        <end position="60"/>
    </location>
</feature>
<accession>A0A6C0K365</accession>
<protein>
    <submittedName>
        <fullName evidence="2">Uncharacterized protein</fullName>
    </submittedName>
</protein>
<dbReference type="AlphaFoldDB" id="A0A6C0K365"/>
<keyword evidence="1" id="KW-0812">Transmembrane</keyword>
<evidence type="ECO:0000256" key="1">
    <source>
        <dbReference type="SAM" id="Phobius"/>
    </source>
</evidence>
<name>A0A6C0K365_9ZZZZ</name>
<evidence type="ECO:0000313" key="2">
    <source>
        <dbReference type="EMBL" id="QHU11526.1"/>
    </source>
</evidence>